<dbReference type="STRING" id="4072.A0A2G2Z8I2"/>
<name>A0A2G2Z8I2_CAPAN</name>
<keyword evidence="5" id="KW-0653">Protein transport</keyword>
<dbReference type="GO" id="GO:0005634">
    <property type="term" value="C:nucleus"/>
    <property type="evidence" value="ECO:0007669"/>
    <property type="project" value="UniProtKB-SubCell"/>
</dbReference>
<dbReference type="Gene3D" id="1.25.10.10">
    <property type="entry name" value="Leucine-rich Repeat Variant"/>
    <property type="match status" value="1"/>
</dbReference>
<evidence type="ECO:0000256" key="2">
    <source>
        <dbReference type="ARBA" id="ARBA00022448"/>
    </source>
</evidence>
<evidence type="ECO:0000256" key="3">
    <source>
        <dbReference type="ARBA" id="ARBA00022490"/>
    </source>
</evidence>
<gene>
    <name evidence="6" type="ORF">T459_16331</name>
</gene>
<organism evidence="6 7">
    <name type="scientific">Capsicum annuum</name>
    <name type="common">Capsicum pepper</name>
    <dbReference type="NCBI Taxonomy" id="4072"/>
    <lineage>
        <taxon>Eukaryota</taxon>
        <taxon>Viridiplantae</taxon>
        <taxon>Streptophyta</taxon>
        <taxon>Embryophyta</taxon>
        <taxon>Tracheophyta</taxon>
        <taxon>Spermatophyta</taxon>
        <taxon>Magnoliopsida</taxon>
        <taxon>eudicotyledons</taxon>
        <taxon>Gunneridae</taxon>
        <taxon>Pentapetalae</taxon>
        <taxon>asterids</taxon>
        <taxon>lamiids</taxon>
        <taxon>Solanales</taxon>
        <taxon>Solanaceae</taxon>
        <taxon>Solanoideae</taxon>
        <taxon>Capsiceae</taxon>
        <taxon>Capsicum</taxon>
    </lineage>
</organism>
<proteinExistence type="predicted"/>
<evidence type="ECO:0000256" key="4">
    <source>
        <dbReference type="ARBA" id="ARBA00022737"/>
    </source>
</evidence>
<evidence type="ECO:0000256" key="5">
    <source>
        <dbReference type="ARBA" id="ARBA00022927"/>
    </source>
</evidence>
<keyword evidence="3" id="KW-0963">Cytoplasm</keyword>
<dbReference type="InterPro" id="IPR000357">
    <property type="entry name" value="HEAT"/>
</dbReference>
<dbReference type="SUPFAM" id="SSF48371">
    <property type="entry name" value="ARM repeat"/>
    <property type="match status" value="1"/>
</dbReference>
<sequence length="236" mass="26799">MVLHSFQDPHPRVRWAAVHAIHQLLTDFFPYLQAQYHNQILPALAVVMDDLQNPRVQAFAAASIVILYRFESPDTIEAFVDGLLKKLVVLLQNNNQMVHEEALIALGSIADLSKSNIIQFLPSYFVKPGKFSPSYFSPFLRSVTYIRLDGSVEREKRFDNVKAFNSDITIDVFQLTKHELLWRLKTTDCGNTKEEVGSSIKDDLLIVPNDIESFVNLILLVLFLGKPEKSDGGSFY</sequence>
<keyword evidence="2" id="KW-0813">Transport</keyword>
<reference evidence="6 7" key="1">
    <citation type="journal article" date="2014" name="Nat. Genet.">
        <title>Genome sequence of the hot pepper provides insights into the evolution of pungency in Capsicum species.</title>
        <authorList>
            <person name="Kim S."/>
            <person name="Park M."/>
            <person name="Yeom S.I."/>
            <person name="Kim Y.M."/>
            <person name="Lee J.M."/>
            <person name="Lee H.A."/>
            <person name="Seo E."/>
            <person name="Choi J."/>
            <person name="Cheong K."/>
            <person name="Kim K.T."/>
            <person name="Jung K."/>
            <person name="Lee G.W."/>
            <person name="Oh S.K."/>
            <person name="Bae C."/>
            <person name="Kim S.B."/>
            <person name="Lee H.Y."/>
            <person name="Kim S.Y."/>
            <person name="Kim M.S."/>
            <person name="Kang B.C."/>
            <person name="Jo Y.D."/>
            <person name="Yang H.B."/>
            <person name="Jeong H.J."/>
            <person name="Kang W.H."/>
            <person name="Kwon J.K."/>
            <person name="Shin C."/>
            <person name="Lim J.Y."/>
            <person name="Park J.H."/>
            <person name="Huh J.H."/>
            <person name="Kim J.S."/>
            <person name="Kim B.D."/>
            <person name="Cohen O."/>
            <person name="Paran I."/>
            <person name="Suh M.C."/>
            <person name="Lee S.B."/>
            <person name="Kim Y.K."/>
            <person name="Shin Y."/>
            <person name="Noh S.J."/>
            <person name="Park J."/>
            <person name="Seo Y.S."/>
            <person name="Kwon S.Y."/>
            <person name="Kim H.A."/>
            <person name="Park J.M."/>
            <person name="Kim H.J."/>
            <person name="Choi S.B."/>
            <person name="Bosland P.W."/>
            <person name="Reeves G."/>
            <person name="Jo S.H."/>
            <person name="Lee B.W."/>
            <person name="Cho H.T."/>
            <person name="Choi H.S."/>
            <person name="Lee M.S."/>
            <person name="Yu Y."/>
            <person name="Do Choi Y."/>
            <person name="Park B.S."/>
            <person name="van Deynze A."/>
            <person name="Ashrafi H."/>
            <person name="Hill T."/>
            <person name="Kim W.T."/>
            <person name="Pai H.S."/>
            <person name="Ahn H.K."/>
            <person name="Yeam I."/>
            <person name="Giovannoni J.J."/>
            <person name="Rose J.K."/>
            <person name="Sorensen I."/>
            <person name="Lee S.J."/>
            <person name="Kim R.W."/>
            <person name="Choi I.Y."/>
            <person name="Choi B.S."/>
            <person name="Lim J.S."/>
            <person name="Lee Y.H."/>
            <person name="Choi D."/>
        </authorList>
    </citation>
    <scope>NUCLEOTIDE SEQUENCE [LARGE SCALE GENOMIC DNA]</scope>
    <source>
        <strain evidence="7">cv. CM334</strain>
    </source>
</reference>
<evidence type="ECO:0000313" key="7">
    <source>
        <dbReference type="Proteomes" id="UP000222542"/>
    </source>
</evidence>
<dbReference type="GO" id="GO:0005737">
    <property type="term" value="C:cytoplasm"/>
    <property type="evidence" value="ECO:0007669"/>
    <property type="project" value="UniProtKB-SubCell"/>
</dbReference>
<dbReference type="AlphaFoldDB" id="A0A2G2Z8I2"/>
<dbReference type="InterPro" id="IPR011989">
    <property type="entry name" value="ARM-like"/>
</dbReference>
<dbReference type="Gramene" id="PHT78279">
    <property type="protein sequence ID" value="PHT78279"/>
    <property type="gene ID" value="T459_16331"/>
</dbReference>
<dbReference type="PANTHER" id="PTHR10527">
    <property type="entry name" value="IMPORTIN BETA"/>
    <property type="match status" value="1"/>
</dbReference>
<accession>A0A2G2Z8I2</accession>
<evidence type="ECO:0000313" key="6">
    <source>
        <dbReference type="EMBL" id="PHT78279.1"/>
    </source>
</evidence>
<comment type="subcellular location">
    <subcellularLocation>
        <location evidence="1">Cytoplasm</location>
    </subcellularLocation>
</comment>
<evidence type="ECO:0000256" key="1">
    <source>
        <dbReference type="ARBA" id="ARBA00004496"/>
    </source>
</evidence>
<dbReference type="EMBL" id="AYRZ02000006">
    <property type="protein sequence ID" value="PHT78279.1"/>
    <property type="molecule type" value="Genomic_DNA"/>
</dbReference>
<keyword evidence="4" id="KW-0677">Repeat</keyword>
<dbReference type="InterPro" id="IPR016024">
    <property type="entry name" value="ARM-type_fold"/>
</dbReference>
<dbReference type="Pfam" id="PF13513">
    <property type="entry name" value="HEAT_EZ"/>
    <property type="match status" value="1"/>
</dbReference>
<protein>
    <submittedName>
        <fullName evidence="6">Uncharacterized protein</fullName>
    </submittedName>
</protein>
<dbReference type="Proteomes" id="UP000222542">
    <property type="component" value="Unassembled WGS sequence"/>
</dbReference>
<keyword evidence="7" id="KW-1185">Reference proteome</keyword>
<dbReference type="GO" id="GO:0006606">
    <property type="term" value="P:protein import into nucleus"/>
    <property type="evidence" value="ECO:0007669"/>
    <property type="project" value="InterPro"/>
</dbReference>
<dbReference type="Pfam" id="PF02985">
    <property type="entry name" value="HEAT"/>
    <property type="match status" value="1"/>
</dbReference>
<comment type="caution">
    <text evidence="6">The sequence shown here is derived from an EMBL/GenBank/DDBJ whole genome shotgun (WGS) entry which is preliminary data.</text>
</comment>
<reference evidence="6 7" key="2">
    <citation type="journal article" date="2017" name="Genome Biol.">
        <title>New reference genome sequences of hot pepper reveal the massive evolution of plant disease-resistance genes by retroduplication.</title>
        <authorList>
            <person name="Kim S."/>
            <person name="Park J."/>
            <person name="Yeom S.I."/>
            <person name="Kim Y.M."/>
            <person name="Seo E."/>
            <person name="Kim K.T."/>
            <person name="Kim M.S."/>
            <person name="Lee J.M."/>
            <person name="Cheong K."/>
            <person name="Shin H.S."/>
            <person name="Kim S.B."/>
            <person name="Han K."/>
            <person name="Lee J."/>
            <person name="Park M."/>
            <person name="Lee H.A."/>
            <person name="Lee H.Y."/>
            <person name="Lee Y."/>
            <person name="Oh S."/>
            <person name="Lee J.H."/>
            <person name="Choi E."/>
            <person name="Choi E."/>
            <person name="Lee S.E."/>
            <person name="Jeon J."/>
            <person name="Kim H."/>
            <person name="Choi G."/>
            <person name="Song H."/>
            <person name="Lee J."/>
            <person name="Lee S.C."/>
            <person name="Kwon J.K."/>
            <person name="Lee H.Y."/>
            <person name="Koo N."/>
            <person name="Hong Y."/>
            <person name="Kim R.W."/>
            <person name="Kang W.H."/>
            <person name="Huh J.H."/>
            <person name="Kang B.C."/>
            <person name="Yang T.J."/>
            <person name="Lee Y.H."/>
            <person name="Bennetzen J.L."/>
            <person name="Choi D."/>
        </authorList>
    </citation>
    <scope>NUCLEOTIDE SEQUENCE [LARGE SCALE GENOMIC DNA]</scope>
    <source>
        <strain evidence="7">cv. CM334</strain>
    </source>
</reference>
<dbReference type="InterPro" id="IPR040122">
    <property type="entry name" value="Importin_beta"/>
</dbReference>